<accession>A0A2Z5ZLS0</accession>
<dbReference type="AlphaFoldDB" id="A0A2Z5ZLS0"/>
<organism evidence="1 2">
    <name type="scientific">Acetobacter orientalis</name>
    <dbReference type="NCBI Taxonomy" id="146474"/>
    <lineage>
        <taxon>Bacteria</taxon>
        <taxon>Pseudomonadati</taxon>
        <taxon>Pseudomonadota</taxon>
        <taxon>Alphaproteobacteria</taxon>
        <taxon>Acetobacterales</taxon>
        <taxon>Acetobacteraceae</taxon>
        <taxon>Acetobacter</taxon>
    </lineage>
</organism>
<dbReference type="KEGG" id="aot:AcetOri_orf04018"/>
<dbReference type="Proteomes" id="UP000270034">
    <property type="component" value="Chromosome"/>
</dbReference>
<gene>
    <name evidence="1" type="ORF">AcetOrient_orf04018</name>
</gene>
<name>A0A2Z5ZLS0_9PROT</name>
<dbReference type="EMBL" id="AP018515">
    <property type="protein sequence ID" value="BBC80987.1"/>
    <property type="molecule type" value="Genomic_DNA"/>
</dbReference>
<protein>
    <submittedName>
        <fullName evidence="1">TMV resistance protein N-like</fullName>
    </submittedName>
</protein>
<sequence>MQAKCQFTLYASRICEFLKWNIGLLPRASQKQHSALAGVTRMCYGR</sequence>
<evidence type="ECO:0000313" key="1">
    <source>
        <dbReference type="EMBL" id="BBC80987.1"/>
    </source>
</evidence>
<reference evidence="1 2" key="1">
    <citation type="submission" date="2018-02" db="EMBL/GenBank/DDBJ databases">
        <title>Acetobacter orientalis genome.</title>
        <authorList>
            <person name="Nakashima N."/>
            <person name="Tamura T."/>
        </authorList>
    </citation>
    <scope>NUCLEOTIDE SEQUENCE [LARGE SCALE GENOMIC DNA]</scope>
    <source>
        <strain evidence="1 2">FAN1</strain>
    </source>
</reference>
<evidence type="ECO:0000313" key="2">
    <source>
        <dbReference type="Proteomes" id="UP000270034"/>
    </source>
</evidence>
<proteinExistence type="predicted"/>